<evidence type="ECO:0000256" key="1">
    <source>
        <dbReference type="ARBA" id="ARBA00007626"/>
    </source>
</evidence>
<protein>
    <submittedName>
        <fullName evidence="4">Pentatricopeptide repeat-containing protein</fullName>
    </submittedName>
</protein>
<evidence type="ECO:0000256" key="3">
    <source>
        <dbReference type="PROSITE-ProRule" id="PRU00708"/>
    </source>
</evidence>
<feature type="repeat" description="PPR" evidence="3">
    <location>
        <begin position="315"/>
        <end position="349"/>
    </location>
</feature>
<comment type="caution">
    <text evidence="4">The sequence shown here is derived from an EMBL/GenBank/DDBJ whole genome shotgun (WGS) entry which is preliminary data.</text>
</comment>
<comment type="similarity">
    <text evidence="1">Belongs to the PPR family. P subfamily.</text>
</comment>
<organism evidence="4 5">
    <name type="scientific">Zostera marina</name>
    <name type="common">Eelgrass</name>
    <dbReference type="NCBI Taxonomy" id="29655"/>
    <lineage>
        <taxon>Eukaryota</taxon>
        <taxon>Viridiplantae</taxon>
        <taxon>Streptophyta</taxon>
        <taxon>Embryophyta</taxon>
        <taxon>Tracheophyta</taxon>
        <taxon>Spermatophyta</taxon>
        <taxon>Magnoliopsida</taxon>
        <taxon>Liliopsida</taxon>
        <taxon>Zosteraceae</taxon>
        <taxon>Zostera</taxon>
    </lineage>
</organism>
<dbReference type="Pfam" id="PF01535">
    <property type="entry name" value="PPR"/>
    <property type="match status" value="1"/>
</dbReference>
<feature type="repeat" description="PPR" evidence="3">
    <location>
        <begin position="280"/>
        <end position="314"/>
    </location>
</feature>
<dbReference type="EMBL" id="LFYR01002156">
    <property type="protein sequence ID" value="KMZ56610.1"/>
    <property type="molecule type" value="Genomic_DNA"/>
</dbReference>
<dbReference type="OrthoDB" id="185373at2759"/>
<dbReference type="Pfam" id="PF13041">
    <property type="entry name" value="PPR_2"/>
    <property type="match status" value="4"/>
</dbReference>
<reference evidence="5" key="1">
    <citation type="journal article" date="2016" name="Nature">
        <title>The genome of the seagrass Zostera marina reveals angiosperm adaptation to the sea.</title>
        <authorList>
            <person name="Olsen J.L."/>
            <person name="Rouze P."/>
            <person name="Verhelst B."/>
            <person name="Lin Y.-C."/>
            <person name="Bayer T."/>
            <person name="Collen J."/>
            <person name="Dattolo E."/>
            <person name="De Paoli E."/>
            <person name="Dittami S."/>
            <person name="Maumus F."/>
            <person name="Michel G."/>
            <person name="Kersting A."/>
            <person name="Lauritano C."/>
            <person name="Lohaus R."/>
            <person name="Toepel M."/>
            <person name="Tonon T."/>
            <person name="Vanneste K."/>
            <person name="Amirebrahimi M."/>
            <person name="Brakel J."/>
            <person name="Bostroem C."/>
            <person name="Chovatia M."/>
            <person name="Grimwood J."/>
            <person name="Jenkins J.W."/>
            <person name="Jueterbock A."/>
            <person name="Mraz A."/>
            <person name="Stam W.T."/>
            <person name="Tice H."/>
            <person name="Bornberg-Bauer E."/>
            <person name="Green P.J."/>
            <person name="Pearson G.A."/>
            <person name="Procaccini G."/>
            <person name="Duarte C.M."/>
            <person name="Schmutz J."/>
            <person name="Reusch T.B.H."/>
            <person name="Van de Peer Y."/>
        </authorList>
    </citation>
    <scope>NUCLEOTIDE SEQUENCE [LARGE SCALE GENOMIC DNA]</scope>
    <source>
        <strain evidence="5">cv. Finnish</strain>
    </source>
</reference>
<dbReference type="OMA" id="IYNIMIY"/>
<dbReference type="PROSITE" id="PS51375">
    <property type="entry name" value="PPR"/>
    <property type="match status" value="8"/>
</dbReference>
<feature type="repeat" description="PPR" evidence="3">
    <location>
        <begin position="450"/>
        <end position="484"/>
    </location>
</feature>
<evidence type="ECO:0000256" key="2">
    <source>
        <dbReference type="ARBA" id="ARBA00022737"/>
    </source>
</evidence>
<dbReference type="InterPro" id="IPR011990">
    <property type="entry name" value="TPR-like_helical_dom_sf"/>
</dbReference>
<feature type="repeat" description="PPR" evidence="3">
    <location>
        <begin position="175"/>
        <end position="209"/>
    </location>
</feature>
<evidence type="ECO:0000313" key="5">
    <source>
        <dbReference type="Proteomes" id="UP000036987"/>
    </source>
</evidence>
<sequence length="523" mass="58999">MSPVCSHALCQIQRLLKTQISFDPGYRLVVIFDSIVHAHIQSRNTRSALLYLHRTTHFGLRINPSTVHALLHAFLDSKSVDENDKNTLLVFQHVVVSNKLHLDSTGFGLIVREFFVAGEIGMANVLLTQLGRSGNLLPNCSMYTCWISECWKYGYLDEARRLFDEMGEWVDAGPNEVTYTVMMNGYLMNGKNDQVFQMYAKMKQNGVLPNVYTYNTLISLHCKNADLVSAFKVFDEMCSEGLACNVIIYNTLIHGLCKFSKLTEAMNLLKKMNDSGIVPTPATFNILIDGLCKDRSVDKAKRVLHRMKKSGCSPNAITYNSLIAGLCRTGRLAETVELYKEMKERDVPPTKFTHATIIHAFTKANDMQKAIRVYGWMKESGLEMDAHIYGTLIHGFCAQGNMKDAWKLFRSIKPNGVIYDTIIYGYCKEGNSYRSMILIREMVKNKMVPNIASFSLTIRLLCKIGKWEEAQSLLNQASALGLHLEESIITDVSNCQPETDQKYTYTSLPGLDPDSIRVVLDPT</sequence>
<feature type="repeat" description="PPR" evidence="3">
    <location>
        <begin position="385"/>
        <end position="419"/>
    </location>
</feature>
<dbReference type="Gene3D" id="1.25.40.10">
    <property type="entry name" value="Tetratricopeptide repeat domain"/>
    <property type="match status" value="4"/>
</dbReference>
<dbReference type="PANTHER" id="PTHR47447">
    <property type="entry name" value="OS03G0856100 PROTEIN"/>
    <property type="match status" value="1"/>
</dbReference>
<gene>
    <name evidence="4" type="ORF">ZOSMA_93G00740</name>
</gene>
<feature type="repeat" description="PPR" evidence="3">
    <location>
        <begin position="210"/>
        <end position="244"/>
    </location>
</feature>
<dbReference type="Proteomes" id="UP000036987">
    <property type="component" value="Unassembled WGS sequence"/>
</dbReference>
<feature type="repeat" description="PPR" evidence="3">
    <location>
        <begin position="350"/>
        <end position="384"/>
    </location>
</feature>
<dbReference type="NCBIfam" id="TIGR00756">
    <property type="entry name" value="PPR"/>
    <property type="match status" value="8"/>
</dbReference>
<dbReference type="AlphaFoldDB" id="A0A0K9NKY7"/>
<keyword evidence="5" id="KW-1185">Reference proteome</keyword>
<feature type="repeat" description="PPR" evidence="3">
    <location>
        <begin position="245"/>
        <end position="279"/>
    </location>
</feature>
<name>A0A0K9NKY7_ZOSMR</name>
<proteinExistence type="inferred from homology"/>
<evidence type="ECO:0000313" key="4">
    <source>
        <dbReference type="EMBL" id="KMZ56610.1"/>
    </source>
</evidence>
<dbReference type="InterPro" id="IPR002885">
    <property type="entry name" value="PPR_rpt"/>
</dbReference>
<keyword evidence="2" id="KW-0677">Repeat</keyword>
<dbReference type="SUPFAM" id="SSF81901">
    <property type="entry name" value="HCP-like"/>
    <property type="match status" value="1"/>
</dbReference>
<dbReference type="Pfam" id="PF12854">
    <property type="entry name" value="PPR_1"/>
    <property type="match status" value="1"/>
</dbReference>
<dbReference type="PANTHER" id="PTHR47447:SF28">
    <property type="entry name" value="PENTACOTRIPEPTIDE-REPEAT REGION OF PRORP DOMAIN-CONTAINING PROTEIN"/>
    <property type="match status" value="1"/>
</dbReference>
<accession>A0A0K9NKY7</accession>